<accession>A0A517MVY1</accession>
<dbReference type="AlphaFoldDB" id="A0A517MVY1"/>
<proteinExistence type="predicted"/>
<dbReference type="EMBL" id="CP036263">
    <property type="protein sequence ID" value="QDS99041.1"/>
    <property type="molecule type" value="Genomic_DNA"/>
</dbReference>
<gene>
    <name evidence="2" type="ORF">HG15A2_23300</name>
</gene>
<sequence length="85" mass="9289">MPCKPRNREQKVYEAFILDDGLLQVLGRSFSAPSYAALFGIQDAGSSRSTVNGWTAWRLGDGCTLADIRDQWLSDGDGHVDANLS</sequence>
<evidence type="ECO:0000259" key="1">
    <source>
        <dbReference type="Pfam" id="PF18755"/>
    </source>
</evidence>
<reference evidence="2 3" key="1">
    <citation type="submission" date="2019-02" db="EMBL/GenBank/DDBJ databases">
        <title>Deep-cultivation of Planctomycetes and their phenomic and genomic characterization uncovers novel biology.</title>
        <authorList>
            <person name="Wiegand S."/>
            <person name="Jogler M."/>
            <person name="Boedeker C."/>
            <person name="Pinto D."/>
            <person name="Vollmers J."/>
            <person name="Rivas-Marin E."/>
            <person name="Kohn T."/>
            <person name="Peeters S.H."/>
            <person name="Heuer A."/>
            <person name="Rast P."/>
            <person name="Oberbeckmann S."/>
            <person name="Bunk B."/>
            <person name="Jeske O."/>
            <person name="Meyerdierks A."/>
            <person name="Storesund J.E."/>
            <person name="Kallscheuer N."/>
            <person name="Luecker S."/>
            <person name="Lage O.M."/>
            <person name="Pohl T."/>
            <person name="Merkel B.J."/>
            <person name="Hornburger P."/>
            <person name="Mueller R.-W."/>
            <person name="Bruemmer F."/>
            <person name="Labrenz M."/>
            <person name="Spormann A.M."/>
            <person name="Op den Camp H."/>
            <person name="Overmann J."/>
            <person name="Amann R."/>
            <person name="Jetten M.S.M."/>
            <person name="Mascher T."/>
            <person name="Medema M.H."/>
            <person name="Devos D.P."/>
            <person name="Kaster A.-K."/>
            <person name="Ovreas L."/>
            <person name="Rohde M."/>
            <person name="Galperin M.Y."/>
            <person name="Jogler C."/>
        </authorList>
    </citation>
    <scope>NUCLEOTIDE SEQUENCE [LARGE SCALE GENOMIC DNA]</scope>
    <source>
        <strain evidence="2 3">HG15A2</strain>
    </source>
</reference>
<dbReference type="Pfam" id="PF18755">
    <property type="entry name" value="RAMA"/>
    <property type="match status" value="1"/>
</dbReference>
<evidence type="ECO:0000313" key="2">
    <source>
        <dbReference type="EMBL" id="QDS99041.1"/>
    </source>
</evidence>
<keyword evidence="3" id="KW-1185">Reference proteome</keyword>
<dbReference type="InterPro" id="IPR040843">
    <property type="entry name" value="RAMA"/>
</dbReference>
<dbReference type="KEGG" id="amob:HG15A2_23300"/>
<feature type="domain" description="RAMA" evidence="1">
    <location>
        <begin position="8"/>
        <end position="74"/>
    </location>
</feature>
<protein>
    <recommendedName>
        <fullName evidence="1">RAMA domain-containing protein</fullName>
    </recommendedName>
</protein>
<name>A0A517MVY1_9BACT</name>
<evidence type="ECO:0000313" key="3">
    <source>
        <dbReference type="Proteomes" id="UP000319852"/>
    </source>
</evidence>
<organism evidence="2 3">
    <name type="scientific">Adhaeretor mobilis</name>
    <dbReference type="NCBI Taxonomy" id="1930276"/>
    <lineage>
        <taxon>Bacteria</taxon>
        <taxon>Pseudomonadati</taxon>
        <taxon>Planctomycetota</taxon>
        <taxon>Planctomycetia</taxon>
        <taxon>Pirellulales</taxon>
        <taxon>Lacipirellulaceae</taxon>
        <taxon>Adhaeretor</taxon>
    </lineage>
</organism>
<dbReference type="Proteomes" id="UP000319852">
    <property type="component" value="Chromosome"/>
</dbReference>